<evidence type="ECO:0000259" key="12">
    <source>
        <dbReference type="Pfam" id="PF02223"/>
    </source>
</evidence>
<evidence type="ECO:0000313" key="14">
    <source>
        <dbReference type="Proteomes" id="UP000017052"/>
    </source>
</evidence>
<dbReference type="NCBIfam" id="TIGR00041">
    <property type="entry name" value="DTMP_kinase"/>
    <property type="match status" value="1"/>
</dbReference>
<comment type="similarity">
    <text evidence="1 11">Belongs to the thymidylate kinase family.</text>
</comment>
<dbReference type="GO" id="GO:0005524">
    <property type="term" value="F:ATP binding"/>
    <property type="evidence" value="ECO:0007669"/>
    <property type="project" value="UniProtKB-UniRule"/>
</dbReference>
<evidence type="ECO:0000256" key="3">
    <source>
        <dbReference type="ARBA" id="ARBA00017144"/>
    </source>
</evidence>
<organism evidence="13 14">
    <name type="scientific">Propionibacterium acidifaciens F0233</name>
    <dbReference type="NCBI Taxonomy" id="553198"/>
    <lineage>
        <taxon>Bacteria</taxon>
        <taxon>Bacillati</taxon>
        <taxon>Actinomycetota</taxon>
        <taxon>Actinomycetes</taxon>
        <taxon>Propionibacteriales</taxon>
        <taxon>Propionibacteriaceae</taxon>
        <taxon>Propionibacterium</taxon>
    </lineage>
</organism>
<dbReference type="GO" id="GO:0006227">
    <property type="term" value="P:dUDP biosynthetic process"/>
    <property type="evidence" value="ECO:0007669"/>
    <property type="project" value="TreeGrafter"/>
</dbReference>
<keyword evidence="6 11" id="KW-0547">Nucleotide-binding</keyword>
<dbReference type="Gene3D" id="3.40.50.300">
    <property type="entry name" value="P-loop containing nucleotide triphosphate hydrolases"/>
    <property type="match status" value="1"/>
</dbReference>
<reference evidence="13" key="1">
    <citation type="submission" date="2013-08" db="EMBL/GenBank/DDBJ databases">
        <authorList>
            <person name="Durkin A.S."/>
            <person name="Haft D.R."/>
            <person name="McCorrison J."/>
            <person name="Torralba M."/>
            <person name="Gillis M."/>
            <person name="Haft D.H."/>
            <person name="Methe B."/>
            <person name="Sutton G."/>
            <person name="Nelson K.E."/>
        </authorList>
    </citation>
    <scope>NUCLEOTIDE SEQUENCE [LARGE SCALE GENOMIC DNA]</scope>
    <source>
        <strain evidence="13">F0233</strain>
    </source>
</reference>
<evidence type="ECO:0000256" key="8">
    <source>
        <dbReference type="ARBA" id="ARBA00022840"/>
    </source>
</evidence>
<dbReference type="GO" id="GO:0004798">
    <property type="term" value="F:dTMP kinase activity"/>
    <property type="evidence" value="ECO:0007669"/>
    <property type="project" value="UniProtKB-UniRule"/>
</dbReference>
<sequence>MAASGRSRAGRLVVFEGGDGVGKSTQVRLAARALAEAGVEHVVTHEPGGTRLGEALRGLLLDPATGDVAPRAEVLLYAADKAQHLHQVVRPALDRGAVVICDRYLDSMLAYQGAGRVLDVEDVAAIGAWATGGLVPDLTVLLDMDPARAVGVKRGRDRLEQAGDGFHARVRQGFLDLAARAPERYLVLPARTGREHLARLIRHRLTGLGIEGLRG</sequence>
<dbReference type="PANTHER" id="PTHR10344:SF4">
    <property type="entry name" value="UMP-CMP KINASE 2, MITOCHONDRIAL"/>
    <property type="match status" value="1"/>
</dbReference>
<evidence type="ECO:0000256" key="10">
    <source>
        <dbReference type="ARBA" id="ARBA00057735"/>
    </source>
</evidence>
<evidence type="ECO:0000313" key="13">
    <source>
        <dbReference type="EMBL" id="ERK49022.1"/>
    </source>
</evidence>
<dbReference type="InterPro" id="IPR027417">
    <property type="entry name" value="P-loop_NTPase"/>
</dbReference>
<dbReference type="EC" id="2.7.4.9" evidence="2 11"/>
<dbReference type="CDD" id="cd01672">
    <property type="entry name" value="TMPK"/>
    <property type="match status" value="1"/>
</dbReference>
<keyword evidence="5 11" id="KW-0545">Nucleotide biosynthesis</keyword>
<gene>
    <name evidence="11 13" type="primary">tmk</name>
    <name evidence="13" type="ORF">HMPREF0682_1658</name>
</gene>
<dbReference type="AlphaFoldDB" id="U2RE68"/>
<dbReference type="FunFam" id="3.40.50.300:FF:000225">
    <property type="entry name" value="Thymidylate kinase"/>
    <property type="match status" value="1"/>
</dbReference>
<dbReference type="InterPro" id="IPR018094">
    <property type="entry name" value="Thymidylate_kinase"/>
</dbReference>
<keyword evidence="7 11" id="KW-0418">Kinase</keyword>
<dbReference type="InterPro" id="IPR039430">
    <property type="entry name" value="Thymidylate_kin-like_dom"/>
</dbReference>
<evidence type="ECO:0000256" key="4">
    <source>
        <dbReference type="ARBA" id="ARBA00022679"/>
    </source>
</evidence>
<evidence type="ECO:0000256" key="7">
    <source>
        <dbReference type="ARBA" id="ARBA00022777"/>
    </source>
</evidence>
<comment type="function">
    <text evidence="10 11">Phosphorylation of dTMP to form dTDP in both de novo and salvage pathways of dTTP synthesis.</text>
</comment>
<name>U2RE68_9ACTN</name>
<dbReference type="PANTHER" id="PTHR10344">
    <property type="entry name" value="THYMIDYLATE KINASE"/>
    <property type="match status" value="1"/>
</dbReference>
<evidence type="ECO:0000256" key="11">
    <source>
        <dbReference type="HAMAP-Rule" id="MF_00165"/>
    </source>
</evidence>
<feature type="binding site" evidence="11">
    <location>
        <begin position="17"/>
        <end position="24"/>
    </location>
    <ligand>
        <name>ATP</name>
        <dbReference type="ChEBI" id="CHEBI:30616"/>
    </ligand>
</feature>
<evidence type="ECO:0000256" key="1">
    <source>
        <dbReference type="ARBA" id="ARBA00009776"/>
    </source>
</evidence>
<comment type="catalytic activity">
    <reaction evidence="9 11">
        <text>dTMP + ATP = dTDP + ADP</text>
        <dbReference type="Rhea" id="RHEA:13517"/>
        <dbReference type="ChEBI" id="CHEBI:30616"/>
        <dbReference type="ChEBI" id="CHEBI:58369"/>
        <dbReference type="ChEBI" id="CHEBI:63528"/>
        <dbReference type="ChEBI" id="CHEBI:456216"/>
        <dbReference type="EC" id="2.7.4.9"/>
    </reaction>
</comment>
<dbReference type="HAMAP" id="MF_00165">
    <property type="entry name" value="Thymidylate_kinase"/>
    <property type="match status" value="1"/>
</dbReference>
<evidence type="ECO:0000256" key="9">
    <source>
        <dbReference type="ARBA" id="ARBA00048743"/>
    </source>
</evidence>
<feature type="domain" description="Thymidylate kinase-like" evidence="12">
    <location>
        <begin position="15"/>
        <end position="197"/>
    </location>
</feature>
<keyword evidence="8 11" id="KW-0067">ATP-binding</keyword>
<keyword evidence="14" id="KW-1185">Reference proteome</keyword>
<evidence type="ECO:0000256" key="6">
    <source>
        <dbReference type="ARBA" id="ARBA00022741"/>
    </source>
</evidence>
<proteinExistence type="inferred from homology"/>
<dbReference type="GO" id="GO:0005829">
    <property type="term" value="C:cytosol"/>
    <property type="evidence" value="ECO:0007669"/>
    <property type="project" value="TreeGrafter"/>
</dbReference>
<dbReference type="Proteomes" id="UP000017052">
    <property type="component" value="Unassembled WGS sequence"/>
</dbReference>
<dbReference type="GO" id="GO:0006233">
    <property type="term" value="P:dTDP biosynthetic process"/>
    <property type="evidence" value="ECO:0007669"/>
    <property type="project" value="InterPro"/>
</dbReference>
<accession>U2RE68</accession>
<protein>
    <recommendedName>
        <fullName evidence="3 11">Thymidylate kinase</fullName>
        <ecNumber evidence="2 11">2.7.4.9</ecNumber>
    </recommendedName>
    <alternativeName>
        <fullName evidence="11">dTMP kinase</fullName>
    </alternativeName>
</protein>
<evidence type="ECO:0000256" key="2">
    <source>
        <dbReference type="ARBA" id="ARBA00012980"/>
    </source>
</evidence>
<dbReference type="SUPFAM" id="SSF52540">
    <property type="entry name" value="P-loop containing nucleoside triphosphate hydrolases"/>
    <property type="match status" value="1"/>
</dbReference>
<keyword evidence="4 11" id="KW-0808">Transferase</keyword>
<dbReference type="Pfam" id="PF02223">
    <property type="entry name" value="Thymidylate_kin"/>
    <property type="match status" value="1"/>
</dbReference>
<dbReference type="GO" id="GO:0006235">
    <property type="term" value="P:dTTP biosynthetic process"/>
    <property type="evidence" value="ECO:0007669"/>
    <property type="project" value="UniProtKB-UniRule"/>
</dbReference>
<comment type="caution">
    <text evidence="13">The sequence shown here is derived from an EMBL/GenBank/DDBJ whole genome shotgun (WGS) entry which is preliminary data.</text>
</comment>
<dbReference type="EMBL" id="ACVN02000333">
    <property type="protein sequence ID" value="ERK49022.1"/>
    <property type="molecule type" value="Genomic_DNA"/>
</dbReference>
<evidence type="ECO:0000256" key="5">
    <source>
        <dbReference type="ARBA" id="ARBA00022727"/>
    </source>
</evidence>